<dbReference type="SUPFAM" id="SSF46689">
    <property type="entry name" value="Homeodomain-like"/>
    <property type="match status" value="2"/>
</dbReference>
<dbReference type="Gene3D" id="3.40.50.2300">
    <property type="match status" value="1"/>
</dbReference>
<dbReference type="PRINTS" id="PR00032">
    <property type="entry name" value="HTHARAC"/>
</dbReference>
<evidence type="ECO:0000313" key="8">
    <source>
        <dbReference type="Proteomes" id="UP001596108"/>
    </source>
</evidence>
<dbReference type="SMART" id="SM00342">
    <property type="entry name" value="HTH_ARAC"/>
    <property type="match status" value="1"/>
</dbReference>
<feature type="domain" description="Response regulatory" evidence="6">
    <location>
        <begin position="3"/>
        <end position="120"/>
    </location>
</feature>
<dbReference type="PANTHER" id="PTHR43280:SF28">
    <property type="entry name" value="HTH-TYPE TRANSCRIPTIONAL ACTIVATOR RHAS"/>
    <property type="match status" value="1"/>
</dbReference>
<dbReference type="RefSeq" id="WP_378111347.1">
    <property type="nucleotide sequence ID" value="NZ_JBHSNC010000024.1"/>
</dbReference>
<evidence type="ECO:0000256" key="3">
    <source>
        <dbReference type="ARBA" id="ARBA00023163"/>
    </source>
</evidence>
<evidence type="ECO:0000256" key="4">
    <source>
        <dbReference type="PROSITE-ProRule" id="PRU00169"/>
    </source>
</evidence>
<comment type="caution">
    <text evidence="7">The sequence shown here is derived from an EMBL/GenBank/DDBJ whole genome shotgun (WGS) entry which is preliminary data.</text>
</comment>
<keyword evidence="1" id="KW-0805">Transcription regulation</keyword>
<dbReference type="Pfam" id="PF00072">
    <property type="entry name" value="Response_reg"/>
    <property type="match status" value="1"/>
</dbReference>
<proteinExistence type="predicted"/>
<dbReference type="Gene3D" id="1.10.10.60">
    <property type="entry name" value="Homeodomain-like"/>
    <property type="match status" value="2"/>
</dbReference>
<sequence length="543" mass="62566">MYRLLIVDDEEIITDSLYEVFAKLMPDELDVCKAYSAAEALNWMSRTRIDIVLTDISMPGMNGLELTEEIHAYWPRCKVIFLTGHSEFEYAYKAIQMSDVRYLLKTEGYDKVTQTVQEVIDEINRGNQMSELVEQSREQKFALELMAQRDYFMHLLQDSPVLCRDQEALAKEFRSLNIGLDPTFPVVLVIGRLSYPADTSYSERSRIVHASERIWNSCLSEQARYVGIVDKHGDNVWFLQPSQHAAEKFDSHFIRYLEGTLELVQETGLVALGLTTVFAVSGASSEWEAITWQYERLRQLQQLKHSEGISVIITDRADQPEASETKGTQPISQKAEFMAAHIEADRKAKFDECLDEVMGRLSQADANVQQTIEAYYSIALVLFSYINRWGLHRQICDSGKLMRLDNHLSMKEAFQYLSQIADSIFSIKRLDEKDRASGIIDQICQFIHDHLSEDLSLVRLAEINYFNPTYLSRFFKQERGINLSEYIDRCRIKKAMELLRDGELKVREVAASVGYEAAHSFTRFFKKETGMTPQEYRDTIPIG</sequence>
<dbReference type="SMART" id="SM00448">
    <property type="entry name" value="REC"/>
    <property type="match status" value="1"/>
</dbReference>
<reference evidence="8" key="1">
    <citation type="journal article" date="2019" name="Int. J. Syst. Evol. Microbiol.">
        <title>The Global Catalogue of Microorganisms (GCM) 10K type strain sequencing project: providing services to taxonomists for standard genome sequencing and annotation.</title>
        <authorList>
            <consortium name="The Broad Institute Genomics Platform"/>
            <consortium name="The Broad Institute Genome Sequencing Center for Infectious Disease"/>
            <person name="Wu L."/>
            <person name="Ma J."/>
        </authorList>
    </citation>
    <scope>NUCLEOTIDE SEQUENCE [LARGE SCALE GENOMIC DNA]</scope>
    <source>
        <strain evidence="8">CGMCC 1.18578</strain>
    </source>
</reference>
<keyword evidence="2" id="KW-0238">DNA-binding</keyword>
<feature type="modified residue" description="4-aspartylphosphate" evidence="4">
    <location>
        <position position="55"/>
    </location>
</feature>
<dbReference type="EMBL" id="JBHSNC010000024">
    <property type="protein sequence ID" value="MFC5529476.1"/>
    <property type="molecule type" value="Genomic_DNA"/>
</dbReference>
<dbReference type="InterPro" id="IPR018062">
    <property type="entry name" value="HTH_AraC-typ_CS"/>
</dbReference>
<keyword evidence="3" id="KW-0804">Transcription</keyword>
<organism evidence="7 8">
    <name type="scientific">Cohnella yongneupensis</name>
    <dbReference type="NCBI Taxonomy" id="425006"/>
    <lineage>
        <taxon>Bacteria</taxon>
        <taxon>Bacillati</taxon>
        <taxon>Bacillota</taxon>
        <taxon>Bacilli</taxon>
        <taxon>Bacillales</taxon>
        <taxon>Paenibacillaceae</taxon>
        <taxon>Cohnella</taxon>
    </lineage>
</organism>
<feature type="domain" description="HTH araC/xylS-type" evidence="5">
    <location>
        <begin position="441"/>
        <end position="539"/>
    </location>
</feature>
<evidence type="ECO:0000256" key="1">
    <source>
        <dbReference type="ARBA" id="ARBA00023015"/>
    </source>
</evidence>
<dbReference type="InterPro" id="IPR011006">
    <property type="entry name" value="CheY-like_superfamily"/>
</dbReference>
<dbReference type="Pfam" id="PF12833">
    <property type="entry name" value="HTH_18"/>
    <property type="match status" value="1"/>
</dbReference>
<evidence type="ECO:0000259" key="5">
    <source>
        <dbReference type="PROSITE" id="PS01124"/>
    </source>
</evidence>
<dbReference type="CDD" id="cd17536">
    <property type="entry name" value="REC_YesN-like"/>
    <property type="match status" value="1"/>
</dbReference>
<dbReference type="InterPro" id="IPR018060">
    <property type="entry name" value="HTH_AraC"/>
</dbReference>
<gene>
    <name evidence="7" type="ORF">ACFPQ4_08445</name>
</gene>
<dbReference type="Proteomes" id="UP001596108">
    <property type="component" value="Unassembled WGS sequence"/>
</dbReference>
<dbReference type="PROSITE" id="PS00041">
    <property type="entry name" value="HTH_ARAC_FAMILY_1"/>
    <property type="match status" value="1"/>
</dbReference>
<dbReference type="InterPro" id="IPR001789">
    <property type="entry name" value="Sig_transdc_resp-reg_receiver"/>
</dbReference>
<evidence type="ECO:0000256" key="2">
    <source>
        <dbReference type="ARBA" id="ARBA00023125"/>
    </source>
</evidence>
<keyword evidence="4" id="KW-0597">Phosphoprotein</keyword>
<accession>A0ABW0QWT3</accession>
<evidence type="ECO:0000313" key="7">
    <source>
        <dbReference type="EMBL" id="MFC5529476.1"/>
    </source>
</evidence>
<dbReference type="SUPFAM" id="SSF52172">
    <property type="entry name" value="CheY-like"/>
    <property type="match status" value="1"/>
</dbReference>
<protein>
    <submittedName>
        <fullName evidence="7">Response regulator</fullName>
    </submittedName>
</protein>
<evidence type="ECO:0000259" key="6">
    <source>
        <dbReference type="PROSITE" id="PS50110"/>
    </source>
</evidence>
<name>A0ABW0QWT3_9BACL</name>
<dbReference type="InterPro" id="IPR020449">
    <property type="entry name" value="Tscrpt_reg_AraC-type_HTH"/>
</dbReference>
<dbReference type="PROSITE" id="PS01124">
    <property type="entry name" value="HTH_ARAC_FAMILY_2"/>
    <property type="match status" value="1"/>
</dbReference>
<keyword evidence="8" id="KW-1185">Reference proteome</keyword>
<dbReference type="PANTHER" id="PTHR43280">
    <property type="entry name" value="ARAC-FAMILY TRANSCRIPTIONAL REGULATOR"/>
    <property type="match status" value="1"/>
</dbReference>
<dbReference type="PROSITE" id="PS50110">
    <property type="entry name" value="RESPONSE_REGULATORY"/>
    <property type="match status" value="1"/>
</dbReference>
<dbReference type="InterPro" id="IPR009057">
    <property type="entry name" value="Homeodomain-like_sf"/>
</dbReference>